<evidence type="ECO:0000256" key="2">
    <source>
        <dbReference type="PROSITE-ProRule" id="PRU00703"/>
    </source>
</evidence>
<dbReference type="EMBL" id="JBHUDJ010000002">
    <property type="protein sequence ID" value="MFD1586515.1"/>
    <property type="molecule type" value="Genomic_DNA"/>
</dbReference>
<dbReference type="Proteomes" id="UP001597119">
    <property type="component" value="Unassembled WGS sequence"/>
</dbReference>
<dbReference type="Gene3D" id="3.10.580.10">
    <property type="entry name" value="CBS-domain"/>
    <property type="match status" value="1"/>
</dbReference>
<dbReference type="PANTHER" id="PTHR43080:SF2">
    <property type="entry name" value="CBS DOMAIN-CONTAINING PROTEIN"/>
    <property type="match status" value="1"/>
</dbReference>
<gene>
    <name evidence="4" type="ORF">ACFR9U_05945</name>
</gene>
<accession>A0ABD6C8H8</accession>
<feature type="domain" description="CBS" evidence="3">
    <location>
        <begin position="75"/>
        <end position="134"/>
    </location>
</feature>
<proteinExistence type="predicted"/>
<dbReference type="PROSITE" id="PS51371">
    <property type="entry name" value="CBS"/>
    <property type="match status" value="2"/>
</dbReference>
<feature type="domain" description="CBS" evidence="3">
    <location>
        <begin position="10"/>
        <end position="68"/>
    </location>
</feature>
<dbReference type="PANTHER" id="PTHR43080">
    <property type="entry name" value="CBS DOMAIN-CONTAINING PROTEIN CBSX3, MITOCHONDRIAL"/>
    <property type="match status" value="1"/>
</dbReference>
<dbReference type="CDD" id="cd09836">
    <property type="entry name" value="CBS_pair_arch"/>
    <property type="match status" value="1"/>
</dbReference>
<protein>
    <submittedName>
        <fullName evidence="4">CBS domain-containing protein</fullName>
    </submittedName>
</protein>
<dbReference type="RefSeq" id="WP_247379554.1">
    <property type="nucleotide sequence ID" value="NZ_JALLGV010000007.1"/>
</dbReference>
<sequence>MDDIFVARVMSTGLHTVRPDTLVEDAAQIMLDNDIGSVLVVDEDNQLAGILTTTDFVTIVSESKPKAETSVSRYMTTDVITTTAQDSIQDVADTMLEEGFHHMPVVDEDEGLIGMVTTTDLAAYISQVQTPNPS</sequence>
<comment type="caution">
    <text evidence="4">The sequence shown here is derived from an EMBL/GenBank/DDBJ whole genome shotgun (WGS) entry which is preliminary data.</text>
</comment>
<dbReference type="InterPro" id="IPR051257">
    <property type="entry name" value="Diverse_CBS-Domain"/>
</dbReference>
<evidence type="ECO:0000256" key="1">
    <source>
        <dbReference type="ARBA" id="ARBA00023122"/>
    </source>
</evidence>
<keyword evidence="1 2" id="KW-0129">CBS domain</keyword>
<evidence type="ECO:0000259" key="3">
    <source>
        <dbReference type="PROSITE" id="PS51371"/>
    </source>
</evidence>
<keyword evidence="5" id="KW-1185">Reference proteome</keyword>
<dbReference type="Pfam" id="PF00571">
    <property type="entry name" value="CBS"/>
    <property type="match status" value="2"/>
</dbReference>
<dbReference type="SUPFAM" id="SSF54631">
    <property type="entry name" value="CBS-domain pair"/>
    <property type="match status" value="1"/>
</dbReference>
<dbReference type="InterPro" id="IPR046342">
    <property type="entry name" value="CBS_dom_sf"/>
</dbReference>
<dbReference type="InterPro" id="IPR000644">
    <property type="entry name" value="CBS_dom"/>
</dbReference>
<dbReference type="AlphaFoldDB" id="A0ABD6C8H8"/>
<organism evidence="4 5">
    <name type="scientific">Halorientalis brevis</name>
    <dbReference type="NCBI Taxonomy" id="1126241"/>
    <lineage>
        <taxon>Archaea</taxon>
        <taxon>Methanobacteriati</taxon>
        <taxon>Methanobacteriota</taxon>
        <taxon>Stenosarchaea group</taxon>
        <taxon>Halobacteria</taxon>
        <taxon>Halobacteriales</taxon>
        <taxon>Haloarculaceae</taxon>
        <taxon>Halorientalis</taxon>
    </lineage>
</organism>
<evidence type="ECO:0000313" key="4">
    <source>
        <dbReference type="EMBL" id="MFD1586515.1"/>
    </source>
</evidence>
<name>A0ABD6C8H8_9EURY</name>
<dbReference type="SMART" id="SM00116">
    <property type="entry name" value="CBS"/>
    <property type="match status" value="2"/>
</dbReference>
<reference evidence="4 5" key="1">
    <citation type="journal article" date="2019" name="Int. J. Syst. Evol. Microbiol.">
        <title>The Global Catalogue of Microorganisms (GCM) 10K type strain sequencing project: providing services to taxonomists for standard genome sequencing and annotation.</title>
        <authorList>
            <consortium name="The Broad Institute Genomics Platform"/>
            <consortium name="The Broad Institute Genome Sequencing Center for Infectious Disease"/>
            <person name="Wu L."/>
            <person name="Ma J."/>
        </authorList>
    </citation>
    <scope>NUCLEOTIDE SEQUENCE [LARGE SCALE GENOMIC DNA]</scope>
    <source>
        <strain evidence="4 5">CGMCC 1.12125</strain>
    </source>
</reference>
<evidence type="ECO:0000313" key="5">
    <source>
        <dbReference type="Proteomes" id="UP001597119"/>
    </source>
</evidence>